<dbReference type="STRING" id="30732.ENSOMEP00000020550"/>
<keyword evidence="1" id="KW-0812">Transmembrane</keyword>
<keyword evidence="1" id="KW-1133">Transmembrane helix</keyword>
<dbReference type="Proteomes" id="UP000261560">
    <property type="component" value="Unplaced"/>
</dbReference>
<name>A0A3B3CT87_ORYME</name>
<protein>
    <submittedName>
        <fullName evidence="2">Uncharacterized protein</fullName>
    </submittedName>
</protein>
<dbReference type="PaxDb" id="30732-ENSOMEP00000020550"/>
<feature type="transmembrane region" description="Helical" evidence="1">
    <location>
        <begin position="40"/>
        <end position="59"/>
    </location>
</feature>
<evidence type="ECO:0000313" key="3">
    <source>
        <dbReference type="Proteomes" id="UP000261560"/>
    </source>
</evidence>
<dbReference type="AlphaFoldDB" id="A0A3B3CT87"/>
<proteinExistence type="predicted"/>
<evidence type="ECO:0000256" key="1">
    <source>
        <dbReference type="SAM" id="Phobius"/>
    </source>
</evidence>
<dbReference type="Pfam" id="PF08477">
    <property type="entry name" value="Roc"/>
    <property type="match status" value="1"/>
</dbReference>
<dbReference type="Gene3D" id="3.40.50.300">
    <property type="entry name" value="P-loop containing nucleotide triphosphate hydrolases"/>
    <property type="match status" value="1"/>
</dbReference>
<reference evidence="2" key="1">
    <citation type="submission" date="2025-08" db="UniProtKB">
        <authorList>
            <consortium name="Ensembl"/>
        </authorList>
    </citation>
    <scope>IDENTIFICATION</scope>
</reference>
<dbReference type="SUPFAM" id="SSF52540">
    <property type="entry name" value="P-loop containing nucleoside triphosphate hydrolases"/>
    <property type="match status" value="1"/>
</dbReference>
<evidence type="ECO:0000313" key="2">
    <source>
        <dbReference type="Ensembl" id="ENSOMEP00000020550.1"/>
    </source>
</evidence>
<keyword evidence="3" id="KW-1185">Reference proteome</keyword>
<reference evidence="2" key="2">
    <citation type="submission" date="2025-09" db="UniProtKB">
        <authorList>
            <consortium name="Ensembl"/>
        </authorList>
    </citation>
    <scope>IDENTIFICATION</scope>
</reference>
<dbReference type="Ensembl" id="ENSOMET00000036160.1">
    <property type="protein sequence ID" value="ENSOMEP00000020550.1"/>
    <property type="gene ID" value="ENSOMEG00000022427.1"/>
</dbReference>
<dbReference type="OMA" id="WASSWMP"/>
<organism evidence="2 3">
    <name type="scientific">Oryzias melastigma</name>
    <name type="common">Marine medaka</name>
    <dbReference type="NCBI Taxonomy" id="30732"/>
    <lineage>
        <taxon>Eukaryota</taxon>
        <taxon>Metazoa</taxon>
        <taxon>Chordata</taxon>
        <taxon>Craniata</taxon>
        <taxon>Vertebrata</taxon>
        <taxon>Euteleostomi</taxon>
        <taxon>Actinopterygii</taxon>
        <taxon>Neopterygii</taxon>
        <taxon>Teleostei</taxon>
        <taxon>Neoteleostei</taxon>
        <taxon>Acanthomorphata</taxon>
        <taxon>Ovalentaria</taxon>
        <taxon>Atherinomorphae</taxon>
        <taxon>Beloniformes</taxon>
        <taxon>Adrianichthyidae</taxon>
        <taxon>Oryziinae</taxon>
        <taxon>Oryzias</taxon>
    </lineage>
</organism>
<keyword evidence="1" id="KW-0472">Membrane</keyword>
<dbReference type="InterPro" id="IPR027417">
    <property type="entry name" value="P-loop_NTPase"/>
</dbReference>
<accession>A0A3B3CT87</accession>
<sequence>VASRGIRAPSTPDRLFKVVLVGNSSVGKTCFLRRFCDDSFHPGTCATVGTGIFLWLFILR</sequence>